<accession>A0A085W5B5</accession>
<feature type="compositionally biased region" description="Polar residues" evidence="1">
    <location>
        <begin position="67"/>
        <end position="82"/>
    </location>
</feature>
<gene>
    <name evidence="2" type="ORF">DB31_2937</name>
</gene>
<keyword evidence="3" id="KW-1185">Reference proteome</keyword>
<evidence type="ECO:0000256" key="1">
    <source>
        <dbReference type="SAM" id="MobiDB-lite"/>
    </source>
</evidence>
<organism evidence="2 3">
    <name type="scientific">Hyalangium minutum</name>
    <dbReference type="NCBI Taxonomy" id="394096"/>
    <lineage>
        <taxon>Bacteria</taxon>
        <taxon>Pseudomonadati</taxon>
        <taxon>Myxococcota</taxon>
        <taxon>Myxococcia</taxon>
        <taxon>Myxococcales</taxon>
        <taxon>Cystobacterineae</taxon>
        <taxon>Archangiaceae</taxon>
        <taxon>Hyalangium</taxon>
    </lineage>
</organism>
<dbReference type="Proteomes" id="UP000028725">
    <property type="component" value="Unassembled WGS sequence"/>
</dbReference>
<sequence>MPEKTQAFRAKHAKRQGTTMKLKASDVHETGGLSTHRAKKIESWPQGSLEFRDRNVSPRRRPGKGLTATSQKLPLPETGSSTSRRKTLPVDAAVGYRKEGTRKRTTGRGDVKGLQASKRLTRVSQKRSR</sequence>
<proteinExistence type="predicted"/>
<comment type="caution">
    <text evidence="2">The sequence shown here is derived from an EMBL/GenBank/DDBJ whole genome shotgun (WGS) entry which is preliminary data.</text>
</comment>
<evidence type="ECO:0000313" key="3">
    <source>
        <dbReference type="Proteomes" id="UP000028725"/>
    </source>
</evidence>
<reference evidence="2 3" key="1">
    <citation type="submission" date="2014-04" db="EMBL/GenBank/DDBJ databases">
        <title>Genome assembly of Hyalangium minutum DSM 14724.</title>
        <authorList>
            <person name="Sharma G."/>
            <person name="Subramanian S."/>
        </authorList>
    </citation>
    <scope>NUCLEOTIDE SEQUENCE [LARGE SCALE GENOMIC DNA]</scope>
    <source>
        <strain evidence="2 3">DSM 14724</strain>
    </source>
</reference>
<dbReference type="PATRIC" id="fig|394096.3.peg.7262"/>
<evidence type="ECO:0000313" key="2">
    <source>
        <dbReference type="EMBL" id="KFE62878.1"/>
    </source>
</evidence>
<dbReference type="RefSeq" id="WP_044196461.1">
    <property type="nucleotide sequence ID" value="NZ_JMCB01000019.1"/>
</dbReference>
<dbReference type="EMBL" id="JMCB01000019">
    <property type="protein sequence ID" value="KFE62878.1"/>
    <property type="molecule type" value="Genomic_DNA"/>
</dbReference>
<dbReference type="AlphaFoldDB" id="A0A085W5B5"/>
<protein>
    <submittedName>
        <fullName evidence="2">Uncharacterized protein</fullName>
    </submittedName>
</protein>
<feature type="region of interest" description="Disordered" evidence="1">
    <location>
        <begin position="1"/>
        <end position="129"/>
    </location>
</feature>
<name>A0A085W5B5_9BACT</name>
<dbReference type="OrthoDB" id="5514294at2"/>
<feature type="compositionally biased region" description="Basic residues" evidence="1">
    <location>
        <begin position="119"/>
        <end position="129"/>
    </location>
</feature>
<dbReference type="STRING" id="394096.DB31_2937"/>